<accession>A0A8J5NDH7</accession>
<organism evidence="1 2">
    <name type="scientific">Homarus americanus</name>
    <name type="common">American lobster</name>
    <dbReference type="NCBI Taxonomy" id="6706"/>
    <lineage>
        <taxon>Eukaryota</taxon>
        <taxon>Metazoa</taxon>
        <taxon>Ecdysozoa</taxon>
        <taxon>Arthropoda</taxon>
        <taxon>Crustacea</taxon>
        <taxon>Multicrustacea</taxon>
        <taxon>Malacostraca</taxon>
        <taxon>Eumalacostraca</taxon>
        <taxon>Eucarida</taxon>
        <taxon>Decapoda</taxon>
        <taxon>Pleocyemata</taxon>
        <taxon>Astacidea</taxon>
        <taxon>Nephropoidea</taxon>
        <taxon>Nephropidae</taxon>
        <taxon>Homarus</taxon>
    </lineage>
</organism>
<keyword evidence="2" id="KW-1185">Reference proteome</keyword>
<dbReference type="EMBL" id="JAHLQT010001931">
    <property type="protein sequence ID" value="KAG7177559.1"/>
    <property type="molecule type" value="Genomic_DNA"/>
</dbReference>
<feature type="non-terminal residue" evidence="1">
    <location>
        <position position="1"/>
    </location>
</feature>
<dbReference type="GO" id="GO:0000502">
    <property type="term" value="C:proteasome complex"/>
    <property type="evidence" value="ECO:0007669"/>
    <property type="project" value="UniProtKB-KW"/>
</dbReference>
<keyword evidence="1" id="KW-0647">Proteasome</keyword>
<dbReference type="AlphaFoldDB" id="A0A8J5NDH7"/>
<comment type="caution">
    <text evidence="1">The sequence shown here is derived from an EMBL/GenBank/DDBJ whole genome shotgun (WGS) entry which is preliminary data.</text>
</comment>
<gene>
    <name evidence="1" type="primary">Psma2-L17</name>
    <name evidence="1" type="ORF">Hamer_G008195</name>
</gene>
<reference evidence="1" key="1">
    <citation type="journal article" date="2021" name="Sci. Adv.">
        <title>The American lobster genome reveals insights on longevity, neural, and immune adaptations.</title>
        <authorList>
            <person name="Polinski J.M."/>
            <person name="Zimin A.V."/>
            <person name="Clark K.F."/>
            <person name="Kohn A.B."/>
            <person name="Sadowski N."/>
            <person name="Timp W."/>
            <person name="Ptitsyn A."/>
            <person name="Khanna P."/>
            <person name="Romanova D.Y."/>
            <person name="Williams P."/>
            <person name="Greenwood S.J."/>
            <person name="Moroz L.L."/>
            <person name="Walt D.R."/>
            <person name="Bodnar A.G."/>
        </authorList>
    </citation>
    <scope>NUCLEOTIDE SEQUENCE</scope>
    <source>
        <strain evidence="1">GMGI-L3</strain>
    </source>
</reference>
<evidence type="ECO:0000313" key="2">
    <source>
        <dbReference type="Proteomes" id="UP000747542"/>
    </source>
</evidence>
<protein>
    <submittedName>
        <fullName evidence="1">Putative Proteasome subunit alpha type-2-like 17</fullName>
    </submittedName>
</protein>
<evidence type="ECO:0000313" key="1">
    <source>
        <dbReference type="EMBL" id="KAG7177559.1"/>
    </source>
</evidence>
<dbReference type="Proteomes" id="UP000747542">
    <property type="component" value="Unassembled WGS sequence"/>
</dbReference>
<proteinExistence type="predicted"/>
<sequence>MAARKSLVSCTTRWWRLLIKVARVALLVVAFTLHAHTPVAAAVHPFPAHSLGGWTAEETEGSVMAQITRQYLGGCHLTMVTSNHHNTAFNNDFRNADLFHYLTQGDHTLTCRAVILYLSSVLSFNPFVNDVNDSVGAFTSSNTPSSPSVNVSAADVPGGDGGGARDAVVVVGPRSRAHALAHPKLHDTLHAFYLTTHDPSTPPDTSCSPGECEGEVEVYRRCLYCRGGQPGVTLLDRWHPLAGFVNNRSLIP</sequence>
<name>A0A8J5NDH7_HOMAM</name>